<dbReference type="GO" id="GO:0061343">
    <property type="term" value="P:cell adhesion involved in heart morphogenesis"/>
    <property type="evidence" value="ECO:0007669"/>
    <property type="project" value="TreeGrafter"/>
</dbReference>
<evidence type="ECO:0000313" key="4">
    <source>
        <dbReference type="Proteomes" id="UP001148018"/>
    </source>
</evidence>
<sequence length="548" mass="62000">MDQKIEQRIREIPKQIQKSWAEAATDSQDKAHPPDFRNIVREAFVEQKKADGDRELRANNIVIFRAKESDGTSPEQRTQDDTAFFDALCDFNYPGVNWVDWTTKGESTEAADYKFIEACRDSYLHQHVMNPTRDRIGNQPNLLDLVLTNEEDMVASVTHLGALRASDHCVLLHDLNCYVTLTPTAHTRYVYDKGDYAKLREILDLDWDEEPPGEIPRLPHLQLTTLLERLDISTDMVYKKLQNLNTSKSPGPDSVSPRVLHEAAPSLAKLLAHIFQTSLRSQKLPEKWMKANISAIFKKGDKQIPANYRPVSLTSIPCKIMDSILRDKIVDFLKENDLLSHKQYGFISGRSTSLQLLKVLDDWTDIIDRGGQIDFMRAFDMVPHRRLIGKVETYGIRDSIKGWLEDFLKDRSQQVVVNGVKSTPMAVTSGIPQGSVLGPLLFVIYINDLPAAVRSQIYLFADDTKIYRRINSDEDRKTLQACVEEAVLKATDGPRCLLMTSEASFSSAPRRPPAVLYNTSMLDNARHEDDFLLCPSSSGPCNANVSPH</sequence>
<dbReference type="InterPro" id="IPR000477">
    <property type="entry name" value="RT_dom"/>
</dbReference>
<feature type="region of interest" description="Disordered" evidence="1">
    <location>
        <begin position="1"/>
        <end position="35"/>
    </location>
</feature>
<dbReference type="GO" id="GO:0007508">
    <property type="term" value="P:larval heart development"/>
    <property type="evidence" value="ECO:0007669"/>
    <property type="project" value="TreeGrafter"/>
</dbReference>
<protein>
    <recommendedName>
        <fullName evidence="2">Reverse transcriptase domain-containing protein</fullName>
    </recommendedName>
</protein>
<dbReference type="PANTHER" id="PTHR33395">
    <property type="entry name" value="TRANSCRIPTASE, PUTATIVE-RELATED-RELATED"/>
    <property type="match status" value="1"/>
</dbReference>
<dbReference type="GO" id="GO:0031012">
    <property type="term" value="C:extracellular matrix"/>
    <property type="evidence" value="ECO:0007669"/>
    <property type="project" value="TreeGrafter"/>
</dbReference>
<dbReference type="CDD" id="cd01650">
    <property type="entry name" value="RT_nLTR_like"/>
    <property type="match status" value="1"/>
</dbReference>
<dbReference type="Pfam" id="PF00078">
    <property type="entry name" value="RVT_1"/>
    <property type="match status" value="1"/>
</dbReference>
<reference evidence="3" key="1">
    <citation type="submission" date="2022-07" db="EMBL/GenBank/DDBJ databases">
        <title>Chromosome-level genome of Muraenolepis orangiensis.</title>
        <authorList>
            <person name="Kim J."/>
        </authorList>
    </citation>
    <scope>NUCLEOTIDE SEQUENCE</scope>
    <source>
        <strain evidence="3">KU_S4_2022</strain>
        <tissue evidence="3">Muscle</tissue>
    </source>
</reference>
<dbReference type="PROSITE" id="PS50878">
    <property type="entry name" value="RT_POL"/>
    <property type="match status" value="1"/>
</dbReference>
<dbReference type="PANTHER" id="PTHR33395:SF22">
    <property type="entry name" value="REVERSE TRANSCRIPTASE DOMAIN-CONTAINING PROTEIN"/>
    <property type="match status" value="1"/>
</dbReference>
<dbReference type="Proteomes" id="UP001148018">
    <property type="component" value="Unassembled WGS sequence"/>
</dbReference>
<dbReference type="OrthoDB" id="419189at2759"/>
<organism evidence="3 4">
    <name type="scientific">Muraenolepis orangiensis</name>
    <name type="common">Patagonian moray cod</name>
    <dbReference type="NCBI Taxonomy" id="630683"/>
    <lineage>
        <taxon>Eukaryota</taxon>
        <taxon>Metazoa</taxon>
        <taxon>Chordata</taxon>
        <taxon>Craniata</taxon>
        <taxon>Vertebrata</taxon>
        <taxon>Euteleostomi</taxon>
        <taxon>Actinopterygii</taxon>
        <taxon>Neopterygii</taxon>
        <taxon>Teleostei</taxon>
        <taxon>Neoteleostei</taxon>
        <taxon>Acanthomorphata</taxon>
        <taxon>Zeiogadaria</taxon>
        <taxon>Gadariae</taxon>
        <taxon>Gadiformes</taxon>
        <taxon>Muraenolepidoidei</taxon>
        <taxon>Muraenolepididae</taxon>
        <taxon>Muraenolepis</taxon>
    </lineage>
</organism>
<proteinExistence type="predicted"/>
<accession>A0A9Q0IWF3</accession>
<feature type="compositionally biased region" description="Basic and acidic residues" evidence="1">
    <location>
        <begin position="1"/>
        <end position="13"/>
    </location>
</feature>
<dbReference type="EMBL" id="JANIIK010000035">
    <property type="protein sequence ID" value="KAJ3613599.1"/>
    <property type="molecule type" value="Genomic_DNA"/>
</dbReference>
<comment type="caution">
    <text evidence="3">The sequence shown here is derived from an EMBL/GenBank/DDBJ whole genome shotgun (WGS) entry which is preliminary data.</text>
</comment>
<gene>
    <name evidence="3" type="ORF">NHX12_019845</name>
</gene>
<evidence type="ECO:0000259" key="2">
    <source>
        <dbReference type="PROSITE" id="PS50878"/>
    </source>
</evidence>
<evidence type="ECO:0000256" key="1">
    <source>
        <dbReference type="SAM" id="MobiDB-lite"/>
    </source>
</evidence>
<keyword evidence="4" id="KW-1185">Reference proteome</keyword>
<dbReference type="AlphaFoldDB" id="A0A9Q0IWF3"/>
<evidence type="ECO:0000313" key="3">
    <source>
        <dbReference type="EMBL" id="KAJ3613599.1"/>
    </source>
</evidence>
<name>A0A9Q0IWF3_9TELE</name>
<feature type="domain" description="Reverse transcriptase" evidence="2">
    <location>
        <begin position="277"/>
        <end position="548"/>
    </location>
</feature>